<dbReference type="GO" id="GO:0009524">
    <property type="term" value="C:phragmoplast"/>
    <property type="evidence" value="ECO:0007669"/>
    <property type="project" value="UniProtKB-ARBA"/>
</dbReference>
<sequence>MKSNPTGSMETGFLGNLSSSSFRNFLPRSISSKKSLISSISKKTHKSNSENTPPIHPNIPLNNHEIPISKPPFDSSLDLSVSQSLSLKDEVVQSDSQCEVPNPPDPPIKICDFFLSFVFSCEVPNTPDPPIKVVVRIRPNDKENEVERTVKRISLDELTFGDRKFSFDSVFDSDSKQEDIFSKIGIPLVKDALAGYNTSIMSFGQTGSGKTFTMWGPPSAMVEDPSPLSNQGLAPRIFQMLFSEIQKEQENSEGKLINYQCRCSFVEIFNEQIGDLLDPTQRNLKIKDDAKNGLYVENVTEEYVTSYDDVTQILIKGLSSRKVGATTINSKSSRSHIVFTFIIESWCKETSSKCFGSSKTSRISLVDLAGLDRNVTDATGRHSTREGKNLKKSMSRLGHLVDSLSKETERPSEDRLYRGSCLTHLLRESLGGNAKLTVICAISPDNKYISPTGETLRTLRFGQRLKSVKNQPIINEIKEDDVNDLSDQIRQLKEELIRANANSGKSVRKTGYFQGPNVRDSLNHLRVSINRSLILPCIDNDSDEEVSCNEEDVRELHQQLDKAHSFSEENSDKRDSLHFSSVGESFASYSMSDDEVSYPQTMEEINPVEHHDENFHEDKIILTDNLSSHDSKVPDPVNRRSISVSSFYHFPNLEDPPLSESPKIGNSQRKSLAVAPSFADHHGSKMSDSFKFNKDVLRQSLSQSKSIRSSLRSSNNFEDPTESLAASLQRGLKIIDYHQQSSALNKSSVSFSFEHLARKSCPEVNKAVGSLQTLEEDNAVAISSPHQLCASCKRKITENDSNEVPSSNNELAAVNQSRNLNAIVGLNQLDDLEKESAQEKCEIKEMQEVQSNENCFTDVSEKEELLKEIQNLRSKLQTFADVSANKSTDKLRSSLLLSRSIHLRKSCLGGGGGGGGSQTTNEAELEKERERWTEMESEWISLTDELRVDLESIRQRAEKVEQELNTEKKCNEELEDALHRSVLGHARFVEHYAELQEKYNELVGKHRAIMGGIAEVKRAAQKAGSKGHGSRFSKSLAAELSALRFERDREREFLKKENKSLKLQLRDTAEAVHAAGELLVRLREAEHSASVAEESFTSVQQENEKLKKQMEKLKRKHKMEMITMKQYLAESKLPASALEPLYHDDHSDVGIDKRASYVDDDQAWRSEFGAIYQEQHY</sequence>
<dbReference type="Gene3D" id="3.40.850.10">
    <property type="entry name" value="Kinesin motor domain"/>
    <property type="match status" value="1"/>
</dbReference>
<dbReference type="GO" id="GO:0055046">
    <property type="term" value="P:microgametogenesis"/>
    <property type="evidence" value="ECO:0007669"/>
    <property type="project" value="UniProtKB-ARBA"/>
</dbReference>
<protein>
    <recommendedName>
        <fullName evidence="10">Kinesin motor domain-containing protein</fullName>
    </recommendedName>
</protein>
<feature type="binding site" evidence="7">
    <location>
        <begin position="204"/>
        <end position="211"/>
    </location>
    <ligand>
        <name>ATP</name>
        <dbReference type="ChEBI" id="CHEBI:30616"/>
    </ligand>
</feature>
<dbReference type="AlphaFoldDB" id="A0A9I9D7E1"/>
<proteinExistence type="inferred from homology"/>
<dbReference type="GO" id="GO:0005524">
    <property type="term" value="F:ATP binding"/>
    <property type="evidence" value="ECO:0007669"/>
    <property type="project" value="UniProtKB-UniRule"/>
</dbReference>
<dbReference type="SUPFAM" id="SSF52540">
    <property type="entry name" value="P-loop containing nucleoside triphosphate hydrolases"/>
    <property type="match status" value="1"/>
</dbReference>
<dbReference type="GO" id="GO:0008017">
    <property type="term" value="F:microtubule binding"/>
    <property type="evidence" value="ECO:0007669"/>
    <property type="project" value="InterPro"/>
</dbReference>
<name>A0A9I9D7E1_CUCME</name>
<feature type="coiled-coil region" evidence="8">
    <location>
        <begin position="1051"/>
        <end position="1123"/>
    </location>
</feature>
<dbReference type="SMART" id="SM00129">
    <property type="entry name" value="KISc"/>
    <property type="match status" value="1"/>
</dbReference>
<dbReference type="PANTHER" id="PTHR37739">
    <property type="entry name" value="KINESIN-LIKE PROTEIN KIN-12D"/>
    <property type="match status" value="1"/>
</dbReference>
<feature type="region of interest" description="Disordered" evidence="9">
    <location>
        <begin position="655"/>
        <end position="686"/>
    </location>
</feature>
<feature type="compositionally biased region" description="Gly residues" evidence="9">
    <location>
        <begin position="908"/>
        <end position="917"/>
    </location>
</feature>
<dbReference type="PANTHER" id="PTHR37739:SF16">
    <property type="entry name" value="KINESIN-LIKE PROTEIN"/>
    <property type="match status" value="1"/>
</dbReference>
<feature type="compositionally biased region" description="Low complexity" evidence="9">
    <location>
        <begin position="703"/>
        <end position="714"/>
    </location>
</feature>
<organism evidence="11">
    <name type="scientific">Cucumis melo</name>
    <name type="common">Muskmelon</name>
    <dbReference type="NCBI Taxonomy" id="3656"/>
    <lineage>
        <taxon>Eukaryota</taxon>
        <taxon>Viridiplantae</taxon>
        <taxon>Streptophyta</taxon>
        <taxon>Embryophyta</taxon>
        <taxon>Tracheophyta</taxon>
        <taxon>Spermatophyta</taxon>
        <taxon>Magnoliopsida</taxon>
        <taxon>eudicotyledons</taxon>
        <taxon>Gunneridae</taxon>
        <taxon>Pentapetalae</taxon>
        <taxon>rosids</taxon>
        <taxon>fabids</taxon>
        <taxon>Cucurbitales</taxon>
        <taxon>Cucurbitaceae</taxon>
        <taxon>Benincaseae</taxon>
        <taxon>Cucumis</taxon>
    </lineage>
</organism>
<evidence type="ECO:0000256" key="4">
    <source>
        <dbReference type="ARBA" id="ARBA00023054"/>
    </source>
</evidence>
<comment type="similarity">
    <text evidence="6">Belongs to the TRAFAC class myosin-kinesin ATPase superfamily. Kinesin family. KIN-12 subfamily.</text>
</comment>
<dbReference type="GO" id="GO:0005874">
    <property type="term" value="C:microtubule"/>
    <property type="evidence" value="ECO:0007669"/>
    <property type="project" value="UniProtKB-KW"/>
</dbReference>
<evidence type="ECO:0000256" key="8">
    <source>
        <dbReference type="SAM" id="Coils"/>
    </source>
</evidence>
<dbReference type="GO" id="GO:0007112">
    <property type="term" value="P:male meiosis cytokinesis"/>
    <property type="evidence" value="ECO:0007669"/>
    <property type="project" value="UniProtKB-ARBA"/>
</dbReference>
<feature type="region of interest" description="Disordered" evidence="9">
    <location>
        <begin position="37"/>
        <end position="67"/>
    </location>
</feature>
<evidence type="ECO:0000256" key="7">
    <source>
        <dbReference type="PROSITE-ProRule" id="PRU00283"/>
    </source>
</evidence>
<feature type="domain" description="Kinesin motor" evidence="10">
    <location>
        <begin position="130"/>
        <end position="468"/>
    </location>
</feature>
<evidence type="ECO:0000313" key="11">
    <source>
        <dbReference type="EnsemblPlants" id="MELO3C014142.2.1"/>
    </source>
</evidence>
<dbReference type="InterPro" id="IPR027417">
    <property type="entry name" value="P-loop_NTPase"/>
</dbReference>
<dbReference type="GO" id="GO:0080175">
    <property type="term" value="P:phragmoplast microtubule organization"/>
    <property type="evidence" value="ECO:0007669"/>
    <property type="project" value="UniProtKB-ARBA"/>
</dbReference>
<dbReference type="GO" id="GO:0007018">
    <property type="term" value="P:microtubule-based movement"/>
    <property type="evidence" value="ECO:0007669"/>
    <property type="project" value="InterPro"/>
</dbReference>
<evidence type="ECO:0000256" key="3">
    <source>
        <dbReference type="ARBA" id="ARBA00022840"/>
    </source>
</evidence>
<dbReference type="FunFam" id="3.40.850.10:FF:000052">
    <property type="entry name" value="Kinesin-like protein KIN-12F"/>
    <property type="match status" value="1"/>
</dbReference>
<evidence type="ECO:0000259" key="10">
    <source>
        <dbReference type="PROSITE" id="PS50067"/>
    </source>
</evidence>
<keyword evidence="2 7" id="KW-0547">Nucleotide-binding</keyword>
<dbReference type="Gramene" id="MELO3C014142.2.1">
    <property type="protein sequence ID" value="MELO3C014142.2.1"/>
    <property type="gene ID" value="MELO3C014142.2"/>
</dbReference>
<feature type="region of interest" description="Disordered" evidence="9">
    <location>
        <begin position="908"/>
        <end position="929"/>
    </location>
</feature>
<reference evidence="11" key="1">
    <citation type="submission" date="2023-03" db="UniProtKB">
        <authorList>
            <consortium name="EnsemblPlants"/>
        </authorList>
    </citation>
    <scope>IDENTIFICATION</scope>
</reference>
<feature type="coiled-coil region" evidence="8">
    <location>
        <begin position="829"/>
        <end position="882"/>
    </location>
</feature>
<dbReference type="EnsemblPlants" id="MELO3C014142.2.1">
    <property type="protein sequence ID" value="MELO3C014142.2.1"/>
    <property type="gene ID" value="MELO3C014142.2"/>
</dbReference>
<dbReference type="PROSITE" id="PS50067">
    <property type="entry name" value="KINESIN_MOTOR_2"/>
    <property type="match status" value="1"/>
</dbReference>
<dbReference type="InterPro" id="IPR044986">
    <property type="entry name" value="KIF15/KIN-12"/>
</dbReference>
<feature type="coiled-coil region" evidence="8">
    <location>
        <begin position="943"/>
        <end position="977"/>
    </location>
</feature>
<dbReference type="PRINTS" id="PR00380">
    <property type="entry name" value="KINESINHEAVY"/>
</dbReference>
<dbReference type="Pfam" id="PF00225">
    <property type="entry name" value="Kinesin"/>
    <property type="match status" value="1"/>
</dbReference>
<dbReference type="GO" id="GO:0003777">
    <property type="term" value="F:microtubule motor activity"/>
    <property type="evidence" value="ECO:0007669"/>
    <property type="project" value="InterPro"/>
</dbReference>
<evidence type="ECO:0000256" key="5">
    <source>
        <dbReference type="ARBA" id="ARBA00023175"/>
    </source>
</evidence>
<keyword evidence="4 8" id="KW-0175">Coiled coil</keyword>
<evidence type="ECO:0000256" key="1">
    <source>
        <dbReference type="ARBA" id="ARBA00022701"/>
    </source>
</evidence>
<dbReference type="InterPro" id="IPR036961">
    <property type="entry name" value="Kinesin_motor_dom_sf"/>
</dbReference>
<feature type="region of interest" description="Disordered" evidence="9">
    <location>
        <begin position="703"/>
        <end position="722"/>
    </location>
</feature>
<evidence type="ECO:0000256" key="6">
    <source>
        <dbReference type="ARBA" id="ARBA00034488"/>
    </source>
</evidence>
<feature type="coiled-coil region" evidence="8">
    <location>
        <begin position="475"/>
        <end position="502"/>
    </location>
</feature>
<feature type="compositionally biased region" description="Low complexity" evidence="9">
    <location>
        <begin position="49"/>
        <end position="67"/>
    </location>
</feature>
<keyword evidence="5 7" id="KW-0505">Motor protein</keyword>
<keyword evidence="1" id="KW-0493">Microtubule</keyword>
<feature type="region of interest" description="Disordered" evidence="9">
    <location>
        <begin position="1"/>
        <end position="22"/>
    </location>
</feature>
<accession>A0A9I9D7E1</accession>
<evidence type="ECO:0000256" key="2">
    <source>
        <dbReference type="ARBA" id="ARBA00022741"/>
    </source>
</evidence>
<keyword evidence="3 7" id="KW-0067">ATP-binding</keyword>
<evidence type="ECO:0000256" key="9">
    <source>
        <dbReference type="SAM" id="MobiDB-lite"/>
    </source>
</evidence>
<dbReference type="InterPro" id="IPR001752">
    <property type="entry name" value="Kinesin_motor_dom"/>
</dbReference>